<protein>
    <submittedName>
        <fullName evidence="5">FAD/NAD(P)-binding domain-containing protein</fullName>
    </submittedName>
</protein>
<gene>
    <name evidence="5" type="ORF">EI97DRAFT_467369</name>
</gene>
<dbReference type="PANTHER" id="PTHR46720">
    <property type="entry name" value="HYDROXYLASE, PUTATIVE (AFU_ORTHOLOGUE AFUA_3G01460)-RELATED"/>
    <property type="match status" value="1"/>
</dbReference>
<dbReference type="SUPFAM" id="SSF54373">
    <property type="entry name" value="FAD-linked reductases, C-terminal domain"/>
    <property type="match status" value="1"/>
</dbReference>
<keyword evidence="1" id="KW-0285">Flavoprotein</keyword>
<evidence type="ECO:0000256" key="1">
    <source>
        <dbReference type="ARBA" id="ARBA00022630"/>
    </source>
</evidence>
<reference evidence="5" key="1">
    <citation type="journal article" date="2020" name="Stud. Mycol.">
        <title>101 Dothideomycetes genomes: a test case for predicting lifestyles and emergence of pathogens.</title>
        <authorList>
            <person name="Haridas S."/>
            <person name="Albert R."/>
            <person name="Binder M."/>
            <person name="Bloem J."/>
            <person name="Labutti K."/>
            <person name="Salamov A."/>
            <person name="Andreopoulos B."/>
            <person name="Baker S."/>
            <person name="Barry K."/>
            <person name="Bills G."/>
            <person name="Bluhm B."/>
            <person name="Cannon C."/>
            <person name="Castanera R."/>
            <person name="Culley D."/>
            <person name="Daum C."/>
            <person name="Ezra D."/>
            <person name="Gonzalez J."/>
            <person name="Henrissat B."/>
            <person name="Kuo A."/>
            <person name="Liang C."/>
            <person name="Lipzen A."/>
            <person name="Lutzoni F."/>
            <person name="Magnuson J."/>
            <person name="Mondo S."/>
            <person name="Nolan M."/>
            <person name="Ohm R."/>
            <person name="Pangilinan J."/>
            <person name="Park H.-J."/>
            <person name="Ramirez L."/>
            <person name="Alfaro M."/>
            <person name="Sun H."/>
            <person name="Tritt A."/>
            <person name="Yoshinaga Y."/>
            <person name="Zwiers L.-H."/>
            <person name="Turgeon B."/>
            <person name="Goodwin S."/>
            <person name="Spatafora J."/>
            <person name="Crous P."/>
            <person name="Grigoriev I."/>
        </authorList>
    </citation>
    <scope>NUCLEOTIDE SEQUENCE</scope>
    <source>
        <strain evidence="5">CBS 379.55</strain>
    </source>
</reference>
<dbReference type="InterPro" id="IPR036188">
    <property type="entry name" value="FAD/NAD-bd_sf"/>
</dbReference>
<dbReference type="RefSeq" id="XP_033653673.1">
    <property type="nucleotide sequence ID" value="XM_033801595.1"/>
</dbReference>
<feature type="domain" description="FAD-binding" evidence="4">
    <location>
        <begin position="155"/>
        <end position="387"/>
    </location>
</feature>
<dbReference type="PRINTS" id="PR00420">
    <property type="entry name" value="RNGMNOXGNASE"/>
</dbReference>
<dbReference type="GO" id="GO:0016491">
    <property type="term" value="F:oxidoreductase activity"/>
    <property type="evidence" value="ECO:0007669"/>
    <property type="project" value="UniProtKB-KW"/>
</dbReference>
<dbReference type="PANTHER" id="PTHR46720:SF3">
    <property type="entry name" value="FAD-BINDING DOMAIN-CONTAINING PROTEIN-RELATED"/>
    <property type="match status" value="1"/>
</dbReference>
<keyword evidence="3" id="KW-0560">Oxidoreductase</keyword>
<evidence type="ECO:0000256" key="3">
    <source>
        <dbReference type="ARBA" id="ARBA00023002"/>
    </source>
</evidence>
<organism evidence="5 6">
    <name type="scientific">Westerdykella ornata</name>
    <dbReference type="NCBI Taxonomy" id="318751"/>
    <lineage>
        <taxon>Eukaryota</taxon>
        <taxon>Fungi</taxon>
        <taxon>Dikarya</taxon>
        <taxon>Ascomycota</taxon>
        <taxon>Pezizomycotina</taxon>
        <taxon>Dothideomycetes</taxon>
        <taxon>Pleosporomycetidae</taxon>
        <taxon>Pleosporales</taxon>
        <taxon>Sporormiaceae</taxon>
        <taxon>Westerdykella</taxon>
    </lineage>
</organism>
<dbReference type="GO" id="GO:0044550">
    <property type="term" value="P:secondary metabolite biosynthetic process"/>
    <property type="evidence" value="ECO:0007669"/>
    <property type="project" value="TreeGrafter"/>
</dbReference>
<dbReference type="InterPro" id="IPR051104">
    <property type="entry name" value="FAD_monoxygenase"/>
</dbReference>
<evidence type="ECO:0000313" key="5">
    <source>
        <dbReference type="EMBL" id="KAF2276134.1"/>
    </source>
</evidence>
<dbReference type="OrthoDB" id="417877at2759"/>
<dbReference type="SUPFAM" id="SSF51905">
    <property type="entry name" value="FAD/NAD(P)-binding domain"/>
    <property type="match status" value="1"/>
</dbReference>
<evidence type="ECO:0000259" key="4">
    <source>
        <dbReference type="Pfam" id="PF01494"/>
    </source>
</evidence>
<dbReference type="Pfam" id="PF01494">
    <property type="entry name" value="FAD_binding_3"/>
    <property type="match status" value="1"/>
</dbReference>
<dbReference type="EMBL" id="ML986494">
    <property type="protein sequence ID" value="KAF2276134.1"/>
    <property type="molecule type" value="Genomic_DNA"/>
</dbReference>
<sequence>MATSATESVSPKPLNLAIIGGGIAGTILSISLTKHGIQHTLYESAAQFGEIGAGVGFQPTFVRTMELISPEIKDAFLRCAEAPYMEEDPIYFTVRVGDCKNKNERAVVARRDGREIRVGEKVFDWPARRGPGGGVHRAHLLDELVKLIPDHVPKFRKRLVDIEEADDGTGDAVLHFADGTTARHDAVLGCDGIKSRTREIVLGKEEAKAVFSGKCAYRGLISMEKAAEILGEETPKTAQMFCGHHGHVLTFPIAKGTMLNIVAFTSRESWTNPDWIVNSSKEDILADFATWSPDVKALLSSIEKTDIWALFNHPSARTYIQSSPRICLVGDAAHASTPHQGAGAGMCVEDCYILGELLGEITDAHEIDKAFQAYEDVRRLRSLKLVKTSKEAGLASSKEDS</sequence>
<name>A0A6A6JIT0_WESOR</name>
<evidence type="ECO:0000313" key="6">
    <source>
        <dbReference type="Proteomes" id="UP000800097"/>
    </source>
</evidence>
<dbReference type="GeneID" id="54554770"/>
<keyword evidence="2" id="KW-0274">FAD</keyword>
<keyword evidence="6" id="KW-1185">Reference proteome</keyword>
<dbReference type="GO" id="GO:0071949">
    <property type="term" value="F:FAD binding"/>
    <property type="evidence" value="ECO:0007669"/>
    <property type="project" value="InterPro"/>
</dbReference>
<dbReference type="Gene3D" id="3.50.50.60">
    <property type="entry name" value="FAD/NAD(P)-binding domain"/>
    <property type="match status" value="1"/>
</dbReference>
<dbReference type="AlphaFoldDB" id="A0A6A6JIT0"/>
<dbReference type="Proteomes" id="UP000800097">
    <property type="component" value="Unassembled WGS sequence"/>
</dbReference>
<proteinExistence type="predicted"/>
<accession>A0A6A6JIT0</accession>
<dbReference type="InterPro" id="IPR002938">
    <property type="entry name" value="FAD-bd"/>
</dbReference>
<evidence type="ECO:0000256" key="2">
    <source>
        <dbReference type="ARBA" id="ARBA00022827"/>
    </source>
</evidence>